<dbReference type="PANTHER" id="PTHR33908:SF11">
    <property type="entry name" value="MEMBRANE PROTEIN"/>
    <property type="match status" value="1"/>
</dbReference>
<dbReference type="GO" id="GO:0005886">
    <property type="term" value="C:plasma membrane"/>
    <property type="evidence" value="ECO:0007669"/>
    <property type="project" value="UniProtKB-SubCell"/>
</dbReference>
<comment type="subcellular location">
    <subcellularLocation>
        <location evidence="1">Cell membrane</location>
        <topology evidence="1">Multi-pass membrane protein</topology>
    </subcellularLocation>
</comment>
<evidence type="ECO:0000256" key="8">
    <source>
        <dbReference type="SAM" id="Phobius"/>
    </source>
</evidence>
<keyword evidence="6 8" id="KW-1133">Transmembrane helix</keyword>
<dbReference type="InterPro" id="IPR038731">
    <property type="entry name" value="RgtA/B/C-like"/>
</dbReference>
<dbReference type="PATRIC" id="fig|405444.3.peg.3439"/>
<keyword evidence="7 8" id="KW-0472">Membrane</keyword>
<dbReference type="OrthoDB" id="7167895at2"/>
<reference evidence="10 11" key="1">
    <citation type="submission" date="2015-05" db="EMBL/GenBank/DDBJ databases">
        <title>Genome sequencing and analysis of members of genus Stenotrophomonas.</title>
        <authorList>
            <person name="Patil P.P."/>
            <person name="Midha S."/>
            <person name="Patil P.B."/>
        </authorList>
    </citation>
    <scope>NUCLEOTIDE SEQUENCE [LARGE SCALE GENOMIC DNA]</scope>
    <source>
        <strain evidence="10 11">DSM 18929</strain>
    </source>
</reference>
<organism evidence="10 11">
    <name type="scientific">Stenotrophomonas humi</name>
    <dbReference type="NCBI Taxonomy" id="405444"/>
    <lineage>
        <taxon>Bacteria</taxon>
        <taxon>Pseudomonadati</taxon>
        <taxon>Pseudomonadota</taxon>
        <taxon>Gammaproteobacteria</taxon>
        <taxon>Lysobacterales</taxon>
        <taxon>Lysobacteraceae</taxon>
        <taxon>Stenotrophomonas</taxon>
    </lineage>
</organism>
<feature type="transmembrane region" description="Helical" evidence="8">
    <location>
        <begin position="166"/>
        <end position="182"/>
    </location>
</feature>
<gene>
    <name evidence="10" type="ORF">ABB26_03770</name>
</gene>
<dbReference type="STRING" id="405444.ABB26_03770"/>
<evidence type="ECO:0000256" key="1">
    <source>
        <dbReference type="ARBA" id="ARBA00004651"/>
    </source>
</evidence>
<protein>
    <submittedName>
        <fullName evidence="10">Membrane protein</fullName>
    </submittedName>
</protein>
<dbReference type="AlphaFoldDB" id="A0A0R0CG98"/>
<feature type="transmembrane region" description="Helical" evidence="8">
    <location>
        <begin position="194"/>
        <end position="213"/>
    </location>
</feature>
<dbReference type="Proteomes" id="UP000050864">
    <property type="component" value="Unassembled WGS sequence"/>
</dbReference>
<keyword evidence="5 8" id="KW-0812">Transmembrane</keyword>
<feature type="transmembrane region" description="Helical" evidence="8">
    <location>
        <begin position="331"/>
        <end position="349"/>
    </location>
</feature>
<dbReference type="GO" id="GO:0016763">
    <property type="term" value="F:pentosyltransferase activity"/>
    <property type="evidence" value="ECO:0007669"/>
    <property type="project" value="TreeGrafter"/>
</dbReference>
<keyword evidence="11" id="KW-1185">Reference proteome</keyword>
<feature type="transmembrane region" description="Helical" evidence="8">
    <location>
        <begin position="275"/>
        <end position="295"/>
    </location>
</feature>
<dbReference type="EMBL" id="LDJI01000007">
    <property type="protein sequence ID" value="KRG65458.1"/>
    <property type="molecule type" value="Genomic_DNA"/>
</dbReference>
<dbReference type="Pfam" id="PF13231">
    <property type="entry name" value="PMT_2"/>
    <property type="match status" value="1"/>
</dbReference>
<evidence type="ECO:0000256" key="2">
    <source>
        <dbReference type="ARBA" id="ARBA00022475"/>
    </source>
</evidence>
<feature type="transmembrane region" description="Helical" evidence="8">
    <location>
        <begin position="307"/>
        <end position="324"/>
    </location>
</feature>
<evidence type="ECO:0000256" key="5">
    <source>
        <dbReference type="ARBA" id="ARBA00022692"/>
    </source>
</evidence>
<comment type="caution">
    <text evidence="10">The sequence shown here is derived from an EMBL/GenBank/DDBJ whole genome shotgun (WGS) entry which is preliminary data.</text>
</comment>
<evidence type="ECO:0000313" key="11">
    <source>
        <dbReference type="Proteomes" id="UP000050864"/>
    </source>
</evidence>
<evidence type="ECO:0000256" key="7">
    <source>
        <dbReference type="ARBA" id="ARBA00023136"/>
    </source>
</evidence>
<feature type="transmembrane region" description="Helical" evidence="8">
    <location>
        <begin position="239"/>
        <end position="263"/>
    </location>
</feature>
<feature type="domain" description="Glycosyltransferase RgtA/B/C/D-like" evidence="9">
    <location>
        <begin position="53"/>
        <end position="211"/>
    </location>
</feature>
<evidence type="ECO:0000259" key="9">
    <source>
        <dbReference type="Pfam" id="PF13231"/>
    </source>
</evidence>
<feature type="transmembrane region" description="Helical" evidence="8">
    <location>
        <begin position="110"/>
        <end position="135"/>
    </location>
</feature>
<proteinExistence type="predicted"/>
<accession>A0A0R0CG98</accession>
<evidence type="ECO:0000313" key="10">
    <source>
        <dbReference type="EMBL" id="KRG65458.1"/>
    </source>
</evidence>
<dbReference type="RefSeq" id="WP_057632267.1">
    <property type="nucleotide sequence ID" value="NZ_LDJI01000007.1"/>
</dbReference>
<feature type="transmembrane region" description="Helical" evidence="8">
    <location>
        <begin position="7"/>
        <end position="26"/>
    </location>
</feature>
<evidence type="ECO:0000256" key="3">
    <source>
        <dbReference type="ARBA" id="ARBA00022676"/>
    </source>
</evidence>
<evidence type="ECO:0000256" key="6">
    <source>
        <dbReference type="ARBA" id="ARBA00022989"/>
    </source>
</evidence>
<evidence type="ECO:0000256" key="4">
    <source>
        <dbReference type="ARBA" id="ARBA00022679"/>
    </source>
</evidence>
<sequence>MRGEQRAYITFLVLWALVTTVKVLVASQLSLFVDESFYWQEGQHLAAAYSDLPGLTAWLTRLGVEMAGDNRLGVRLPFLLMGALLPWLVARITARWFGGRVGWQAGALTLLMPLSATLGILAVPDVPMALAAVLCLDAGARLLRNVDAGGALMLALGLAMGALSHYRFIGVIGMGFIALMLLPEGRRMLRDPRVWMALAVGIFAWLPLLAWNLDNQDAGLKFQVMERHPWVFHGEGLRFLLIQPLMVTPVLFVAMVAVAVSGLRKAQGGFHHVQWRYFALVGATSTLLIFVLGFFTDVERISFHWPLPGYLALLIGVPLLLNRWPRFWRRCVWVTVAIGLVCAMGYYVVVSVPSLREEMAGSKYYPRNFAGWQPLAEAVREELAEMPGDTTVLADSFKVGAELGFRLDDPSIKVLPHALNDRHGRTAQLALWGLLSKGERPGPQLLVLAPSDPRYRDLLARYHQVCELVGPLPPPRVVSLDHGFQRFLLFRLPAQKQSGPCVTPAMAWVDAPVAGAVVADKLDVAGWAFKDGVGLTRVELLLDGRSVGDAVYGRDFDIRAAWPGTSDPRHPHVGFDGQVDVSQVAPGRHWLGLRLYGADGSVEQWAEQPFVVER</sequence>
<keyword evidence="2" id="KW-1003">Cell membrane</keyword>
<feature type="transmembrane region" description="Helical" evidence="8">
    <location>
        <begin position="76"/>
        <end position="98"/>
    </location>
</feature>
<keyword evidence="3" id="KW-0328">Glycosyltransferase</keyword>
<keyword evidence="4" id="KW-0808">Transferase</keyword>
<name>A0A0R0CG98_9GAMM</name>
<dbReference type="InterPro" id="IPR050297">
    <property type="entry name" value="LipidA_mod_glycosyltrf_83"/>
</dbReference>
<dbReference type="GO" id="GO:0009103">
    <property type="term" value="P:lipopolysaccharide biosynthetic process"/>
    <property type="evidence" value="ECO:0007669"/>
    <property type="project" value="UniProtKB-ARBA"/>
</dbReference>
<dbReference type="PANTHER" id="PTHR33908">
    <property type="entry name" value="MANNOSYLTRANSFERASE YKCB-RELATED"/>
    <property type="match status" value="1"/>
</dbReference>